<proteinExistence type="predicted"/>
<comment type="caution">
    <text evidence="1">The sequence shown here is derived from an EMBL/GenBank/DDBJ whole genome shotgun (WGS) entry which is preliminary data.</text>
</comment>
<gene>
    <name evidence="1" type="ORF">HFQ381_LOCUS25979</name>
</gene>
<organism evidence="1 2">
    <name type="scientific">Rotaria socialis</name>
    <dbReference type="NCBI Taxonomy" id="392032"/>
    <lineage>
        <taxon>Eukaryota</taxon>
        <taxon>Metazoa</taxon>
        <taxon>Spiralia</taxon>
        <taxon>Gnathifera</taxon>
        <taxon>Rotifera</taxon>
        <taxon>Eurotatoria</taxon>
        <taxon>Bdelloidea</taxon>
        <taxon>Philodinida</taxon>
        <taxon>Philodinidae</taxon>
        <taxon>Rotaria</taxon>
    </lineage>
</organism>
<evidence type="ECO:0000313" key="1">
    <source>
        <dbReference type="EMBL" id="CAF4477768.1"/>
    </source>
</evidence>
<dbReference type="AlphaFoldDB" id="A0A820U7B4"/>
<protein>
    <submittedName>
        <fullName evidence="1">Uncharacterized protein</fullName>
    </submittedName>
</protein>
<feature type="non-terminal residue" evidence="1">
    <location>
        <position position="1"/>
    </location>
</feature>
<dbReference type="EMBL" id="CAJOBO010003014">
    <property type="protein sequence ID" value="CAF4477768.1"/>
    <property type="molecule type" value="Genomic_DNA"/>
</dbReference>
<name>A0A820U7B4_9BILA</name>
<accession>A0A820U7B4</accession>
<reference evidence="1" key="1">
    <citation type="submission" date="2021-02" db="EMBL/GenBank/DDBJ databases">
        <authorList>
            <person name="Nowell W R."/>
        </authorList>
    </citation>
    <scope>NUCLEOTIDE SEQUENCE</scope>
</reference>
<sequence length="117" mass="13620">REDEIMTKIKNDHRILYQYIEFNLDFFKVKVSKCFTLIKVKVLNKVKVPPPDVILFSVVSYDAATSNHNTFNESTLKKINDDSISEEIDDNSISEEIDGNSASEEINYDPIFWRELI</sequence>
<dbReference type="Proteomes" id="UP000663851">
    <property type="component" value="Unassembled WGS sequence"/>
</dbReference>
<evidence type="ECO:0000313" key="2">
    <source>
        <dbReference type="Proteomes" id="UP000663851"/>
    </source>
</evidence>